<keyword evidence="2" id="KW-0560">Oxidoreductase</keyword>
<dbReference type="InterPro" id="IPR011008">
    <property type="entry name" value="Dimeric_a/b-barrel"/>
</dbReference>
<dbReference type="AlphaFoldDB" id="A6WAL4"/>
<keyword evidence="3" id="KW-1185">Reference proteome</keyword>
<dbReference type="Proteomes" id="UP000001116">
    <property type="component" value="Chromosome"/>
</dbReference>
<dbReference type="Gene3D" id="3.30.70.100">
    <property type="match status" value="1"/>
</dbReference>
<dbReference type="HOGENOM" id="CLU_1872684_0_0_11"/>
<reference evidence="3" key="1">
    <citation type="journal article" date="2008" name="PLoS ONE">
        <title>Survival in nuclear waste, extreme resistance, and potential applications gleaned from the genome sequence of Kineococcus radiotolerans SRS30216.</title>
        <authorList>
            <person name="Bagwell C.E."/>
            <person name="Bhat S."/>
            <person name="Hawkins G.M."/>
            <person name="Smith B.W."/>
            <person name="Biswas T."/>
            <person name="Hoover T.R."/>
            <person name="Saunders E."/>
            <person name="Han C.S."/>
            <person name="Tsodikov O.V."/>
            <person name="Shimkets L.J."/>
        </authorList>
    </citation>
    <scope>NUCLEOTIDE SEQUENCE [LARGE SCALE GENOMIC DNA]</scope>
    <source>
        <strain evidence="3">ATCC BAA-149 / DSM 14245 / SRS30216</strain>
    </source>
</reference>
<dbReference type="KEGG" id="kra:Krad_2373"/>
<feature type="domain" description="ABM" evidence="1">
    <location>
        <begin position="43"/>
        <end position="134"/>
    </location>
</feature>
<dbReference type="PROSITE" id="PS51725">
    <property type="entry name" value="ABM"/>
    <property type="match status" value="1"/>
</dbReference>
<dbReference type="GO" id="GO:0004497">
    <property type="term" value="F:monooxygenase activity"/>
    <property type="evidence" value="ECO:0007669"/>
    <property type="project" value="UniProtKB-KW"/>
</dbReference>
<dbReference type="STRING" id="266940.Krad_2373"/>
<dbReference type="InterPro" id="IPR007138">
    <property type="entry name" value="ABM_dom"/>
</dbReference>
<evidence type="ECO:0000313" key="2">
    <source>
        <dbReference type="EMBL" id="ABS03853.1"/>
    </source>
</evidence>
<evidence type="ECO:0000313" key="3">
    <source>
        <dbReference type="Proteomes" id="UP000001116"/>
    </source>
</evidence>
<evidence type="ECO:0000259" key="1">
    <source>
        <dbReference type="PROSITE" id="PS51725"/>
    </source>
</evidence>
<name>A6WAL4_KINRD</name>
<dbReference type="Pfam" id="PF03992">
    <property type="entry name" value="ABM"/>
    <property type="match status" value="1"/>
</dbReference>
<gene>
    <name evidence="2" type="ordered locus">Krad_2373</name>
</gene>
<dbReference type="SUPFAM" id="SSF54909">
    <property type="entry name" value="Dimeric alpha+beta barrel"/>
    <property type="match status" value="1"/>
</dbReference>
<keyword evidence="2" id="KW-0503">Monooxygenase</keyword>
<dbReference type="EMBL" id="CP000750">
    <property type="protein sequence ID" value="ABS03853.1"/>
    <property type="molecule type" value="Genomic_DNA"/>
</dbReference>
<protein>
    <submittedName>
        <fullName evidence="2">Antibiotic biosynthesis monooxygenase</fullName>
    </submittedName>
</protein>
<sequence length="136" mass="14795">MTGCWWGRDRTAPATLQAGTDEVKRHGQSARHHHINPQEFDMIIVAGHLGVAHEEREAYLAGCCDVVQRARGAEGCLDFTIAADLVDAGRINVFERWASQAAVEAFRGSGPSEEQGAAIRSASVAEYDVSRARFLT</sequence>
<proteinExistence type="predicted"/>
<accession>A6WAL4</accession>
<organism evidence="2 3">
    <name type="scientific">Kineococcus radiotolerans (strain ATCC BAA-149 / DSM 14245 / SRS30216)</name>
    <dbReference type="NCBI Taxonomy" id="266940"/>
    <lineage>
        <taxon>Bacteria</taxon>
        <taxon>Bacillati</taxon>
        <taxon>Actinomycetota</taxon>
        <taxon>Actinomycetes</taxon>
        <taxon>Kineosporiales</taxon>
        <taxon>Kineosporiaceae</taxon>
        <taxon>Kineococcus</taxon>
    </lineage>
</organism>
<dbReference type="eggNOG" id="COG1359">
    <property type="taxonomic scope" value="Bacteria"/>
</dbReference>